<organism evidence="6 7">
    <name type="scientific">Astyanax mexicanus</name>
    <name type="common">Blind cave fish</name>
    <name type="synonym">Astyanax fasciatus mexicanus</name>
    <dbReference type="NCBI Taxonomy" id="7994"/>
    <lineage>
        <taxon>Eukaryota</taxon>
        <taxon>Metazoa</taxon>
        <taxon>Chordata</taxon>
        <taxon>Craniata</taxon>
        <taxon>Vertebrata</taxon>
        <taxon>Euteleostomi</taxon>
        <taxon>Actinopterygii</taxon>
        <taxon>Neopterygii</taxon>
        <taxon>Teleostei</taxon>
        <taxon>Ostariophysi</taxon>
        <taxon>Characiformes</taxon>
        <taxon>Characoidei</taxon>
        <taxon>Acestrorhamphidae</taxon>
        <taxon>Acestrorhamphinae</taxon>
        <taxon>Astyanax</taxon>
    </lineage>
</organism>
<evidence type="ECO:0000256" key="2">
    <source>
        <dbReference type="ARBA" id="ARBA00022833"/>
    </source>
</evidence>
<dbReference type="Pfam" id="PF13765">
    <property type="entry name" value="PRY"/>
    <property type="match status" value="1"/>
</dbReference>
<evidence type="ECO:0000259" key="5">
    <source>
        <dbReference type="PROSITE" id="PS50188"/>
    </source>
</evidence>
<evidence type="ECO:0000313" key="7">
    <source>
        <dbReference type="Proteomes" id="UP000018467"/>
    </source>
</evidence>
<feature type="domain" description="B30.2/SPRY" evidence="5">
    <location>
        <begin position="199"/>
        <end position="391"/>
    </location>
</feature>
<dbReference type="Gene3D" id="3.30.160.60">
    <property type="entry name" value="Classic Zinc Finger"/>
    <property type="match status" value="1"/>
</dbReference>
<dbReference type="SUPFAM" id="SSF57845">
    <property type="entry name" value="B-box zinc-binding domain"/>
    <property type="match status" value="1"/>
</dbReference>
<dbReference type="GeneTree" id="ENSGT01030000234583"/>
<dbReference type="InterPro" id="IPR003879">
    <property type="entry name" value="Butyrophylin_SPRY"/>
</dbReference>
<dbReference type="PROSITE" id="PS50188">
    <property type="entry name" value="B302_SPRY"/>
    <property type="match status" value="1"/>
</dbReference>
<name>A0A3B1IWN1_ASTMX</name>
<evidence type="ECO:0000256" key="1">
    <source>
        <dbReference type="ARBA" id="ARBA00022771"/>
    </source>
</evidence>
<accession>A0A3B1IWN1</accession>
<dbReference type="InterPro" id="IPR003877">
    <property type="entry name" value="SPRY_dom"/>
</dbReference>
<evidence type="ECO:0000259" key="4">
    <source>
        <dbReference type="PROSITE" id="PS50119"/>
    </source>
</evidence>
<dbReference type="Pfam" id="PF00622">
    <property type="entry name" value="SPRY"/>
    <property type="match status" value="1"/>
</dbReference>
<reference evidence="6" key="3">
    <citation type="submission" date="2025-08" db="UniProtKB">
        <authorList>
            <consortium name="Ensembl"/>
        </authorList>
    </citation>
    <scope>IDENTIFICATION</scope>
</reference>
<dbReference type="InterPro" id="IPR013320">
    <property type="entry name" value="ConA-like_dom_sf"/>
</dbReference>
<proteinExistence type="predicted"/>
<reference evidence="6" key="4">
    <citation type="submission" date="2025-09" db="UniProtKB">
        <authorList>
            <consortium name="Ensembl"/>
        </authorList>
    </citation>
    <scope>IDENTIFICATION</scope>
</reference>
<dbReference type="SMART" id="SM00589">
    <property type="entry name" value="PRY"/>
    <property type="match status" value="1"/>
</dbReference>
<keyword evidence="1 3" id="KW-0479">Metal-binding</keyword>
<dbReference type="PROSITE" id="PS50119">
    <property type="entry name" value="ZF_BBOX"/>
    <property type="match status" value="1"/>
</dbReference>
<keyword evidence="1 3" id="KW-0863">Zinc-finger</keyword>
<dbReference type="InterPro" id="IPR043136">
    <property type="entry name" value="B30.2/SPRY_sf"/>
</dbReference>
<dbReference type="InParanoid" id="A0A3B1IWN1"/>
<protein>
    <recommendedName>
        <fullName evidence="8">B30.2/SPRY domain-containing protein</fullName>
    </recommendedName>
</protein>
<dbReference type="AlphaFoldDB" id="A0A3B1IWN1"/>
<dbReference type="Pfam" id="PF00643">
    <property type="entry name" value="zf-B_box"/>
    <property type="match status" value="1"/>
</dbReference>
<dbReference type="SMART" id="SM00336">
    <property type="entry name" value="BBOX"/>
    <property type="match status" value="1"/>
</dbReference>
<dbReference type="PANTHER" id="PTHR24103">
    <property type="entry name" value="E3 UBIQUITIN-PROTEIN LIGASE TRIM"/>
    <property type="match status" value="1"/>
</dbReference>
<dbReference type="InterPro" id="IPR001870">
    <property type="entry name" value="B30.2/SPRY"/>
</dbReference>
<dbReference type="SUPFAM" id="SSF49899">
    <property type="entry name" value="Concanavalin A-like lectins/glucanases"/>
    <property type="match status" value="1"/>
</dbReference>
<dbReference type="Proteomes" id="UP000018467">
    <property type="component" value="Unassembled WGS sequence"/>
</dbReference>
<keyword evidence="7" id="KW-1185">Reference proteome</keyword>
<evidence type="ECO:0000313" key="6">
    <source>
        <dbReference type="Ensembl" id="ENSAMXP00000033960.1"/>
    </source>
</evidence>
<evidence type="ECO:0008006" key="8">
    <source>
        <dbReference type="Google" id="ProtNLM"/>
    </source>
</evidence>
<evidence type="ECO:0000256" key="3">
    <source>
        <dbReference type="PROSITE-ProRule" id="PRU00024"/>
    </source>
</evidence>
<dbReference type="InterPro" id="IPR050143">
    <property type="entry name" value="TRIM/RBCC"/>
</dbReference>
<keyword evidence="2" id="KW-0862">Zinc</keyword>
<reference evidence="7" key="1">
    <citation type="submission" date="2013-03" db="EMBL/GenBank/DDBJ databases">
        <authorList>
            <person name="Jeffery W."/>
            <person name="Warren W."/>
            <person name="Wilson R.K."/>
        </authorList>
    </citation>
    <scope>NUCLEOTIDE SEQUENCE</scope>
    <source>
        <strain evidence="7">female</strain>
    </source>
</reference>
<dbReference type="GO" id="GO:0008270">
    <property type="term" value="F:zinc ion binding"/>
    <property type="evidence" value="ECO:0007669"/>
    <property type="project" value="UniProtKB-KW"/>
</dbReference>
<reference evidence="7" key="2">
    <citation type="journal article" date="2014" name="Nat. Commun.">
        <title>The cavefish genome reveals candidate genes for eye loss.</title>
        <authorList>
            <person name="McGaugh S.E."/>
            <person name="Gross J.B."/>
            <person name="Aken B."/>
            <person name="Blin M."/>
            <person name="Borowsky R."/>
            <person name="Chalopin D."/>
            <person name="Hinaux H."/>
            <person name="Jeffery W.R."/>
            <person name="Keene A."/>
            <person name="Ma L."/>
            <person name="Minx P."/>
            <person name="Murphy D."/>
            <person name="O'Quin K.E."/>
            <person name="Retaux S."/>
            <person name="Rohner N."/>
            <person name="Searle S.M."/>
            <person name="Stahl B.A."/>
            <person name="Tabin C."/>
            <person name="Volff J.N."/>
            <person name="Yoshizawa M."/>
            <person name="Warren W.C."/>
        </authorList>
    </citation>
    <scope>NUCLEOTIDE SEQUENCE [LARGE SCALE GENOMIC DNA]</scope>
    <source>
        <strain evidence="7">female</strain>
    </source>
</reference>
<dbReference type="Gene3D" id="2.60.120.920">
    <property type="match status" value="1"/>
</dbReference>
<dbReference type="InterPro" id="IPR000315">
    <property type="entry name" value="Znf_B-box"/>
</dbReference>
<dbReference type="Ensembl" id="ENSAMXT00000042402.1">
    <property type="protein sequence ID" value="ENSAMXP00000033960.1"/>
    <property type="gene ID" value="ENSAMXG00000034706.1"/>
</dbReference>
<dbReference type="PRINTS" id="PR01407">
    <property type="entry name" value="BUTYPHLNCDUF"/>
</dbReference>
<dbReference type="InterPro" id="IPR006574">
    <property type="entry name" value="PRY"/>
</dbReference>
<feature type="domain" description="B box-type" evidence="4">
    <location>
        <begin position="27"/>
        <end position="66"/>
    </location>
</feature>
<dbReference type="SMART" id="SM00449">
    <property type="entry name" value="SPRY"/>
    <property type="match status" value="1"/>
</dbReference>
<sequence length="391" mass="45282">MLCRNYKNVHIKLHLYSYSNILFHLEAWTAVCANHKEPWEFFCKEHQECLCRSCLEEHKSHLYLLLEDAKAASMDILKENIRTLEDSQKQIQLNVVWLQDARSQVASDRAKLREQLISAKDFMDCYSWVMGKMLRIDINVPQCHAARHELDRTVIGQLKRDSQAAVRNVSKSIRDKLLRMPVRVTAPKPASSFTLKPPVPQRSVKSTTFKPSTSQTSDFLLDPNTAHCNISISEDRLSCQWVAHPLTCPPHPERFRLHPQVLCSQGLSAGEHTWQVEVGGTRRWEVGVTCKSRDQAWVDSCISWALRWDGRQLQAFEGHKRYFNSKLRTINRAPTLLRLHLHFSQKTELSFYTSEDDLLHTFTIKTSGPVFPGFYLEESSVKIKKLDFQKH</sequence>